<evidence type="ECO:0000313" key="26">
    <source>
        <dbReference type="EMBL" id="CAF3602459.1"/>
    </source>
</evidence>
<evidence type="ECO:0000256" key="2">
    <source>
        <dbReference type="ARBA" id="ARBA00004430"/>
    </source>
</evidence>
<feature type="coiled-coil region" evidence="16">
    <location>
        <begin position="951"/>
        <end position="978"/>
    </location>
</feature>
<dbReference type="EMBL" id="CAJOBC010000574">
    <property type="protein sequence ID" value="CAF3602459.1"/>
    <property type="molecule type" value="Genomic_DNA"/>
</dbReference>
<feature type="domain" description="Dynein heavy chain ATP-binding dynein motor region" evidence="22">
    <location>
        <begin position="3166"/>
        <end position="3386"/>
    </location>
</feature>
<feature type="coiled-coil region" evidence="16">
    <location>
        <begin position="741"/>
        <end position="775"/>
    </location>
</feature>
<evidence type="ECO:0000256" key="12">
    <source>
        <dbReference type="ARBA" id="ARBA00023069"/>
    </source>
</evidence>
<dbReference type="PANTHER" id="PTHR22878:SF73">
    <property type="entry name" value="DYNEIN AXONEMAL HEAVY CHAIN 1"/>
    <property type="match status" value="1"/>
</dbReference>
<dbReference type="InterPro" id="IPR024743">
    <property type="entry name" value="Dynein_HC_stalk"/>
</dbReference>
<comment type="subcellular location">
    <subcellularLocation>
        <location evidence="1">Cell projection</location>
        <location evidence="1">Cilium</location>
        <location evidence="1">Flagellum</location>
    </subcellularLocation>
    <subcellularLocation>
        <location evidence="2">Cytoplasm</location>
        <location evidence="2">Cytoskeleton</location>
        <location evidence="2">Cilium axoneme</location>
    </subcellularLocation>
</comment>
<dbReference type="FunFam" id="3.40.50.300:FF:000044">
    <property type="entry name" value="Dynein heavy chain 5, axonemal"/>
    <property type="match status" value="1"/>
</dbReference>
<dbReference type="FunFam" id="1.10.8.710:FF:000004">
    <property type="entry name" value="Dynein axonemal heavy chain 6"/>
    <property type="match status" value="1"/>
</dbReference>
<evidence type="ECO:0000256" key="4">
    <source>
        <dbReference type="ARBA" id="ARBA00022490"/>
    </source>
</evidence>
<dbReference type="OrthoDB" id="447173at2759"/>
<dbReference type="InterPro" id="IPR043157">
    <property type="entry name" value="Dynein_AAA1S"/>
</dbReference>
<evidence type="ECO:0000259" key="20">
    <source>
        <dbReference type="Pfam" id="PF12777"/>
    </source>
</evidence>
<dbReference type="Proteomes" id="UP000663829">
    <property type="component" value="Unassembled WGS sequence"/>
</dbReference>
<dbReference type="InterPro" id="IPR027417">
    <property type="entry name" value="P-loop_NTPase"/>
</dbReference>
<keyword evidence="27" id="KW-1185">Reference proteome</keyword>
<evidence type="ECO:0000259" key="21">
    <source>
        <dbReference type="Pfam" id="PF12780"/>
    </source>
</evidence>
<dbReference type="Proteomes" id="UP000681722">
    <property type="component" value="Unassembled WGS sequence"/>
</dbReference>
<dbReference type="FunFam" id="3.40.50.300:FF:000223">
    <property type="entry name" value="Dynein heavy chain 3, axonemal"/>
    <property type="match status" value="1"/>
</dbReference>
<evidence type="ECO:0000259" key="19">
    <source>
        <dbReference type="Pfam" id="PF12774"/>
    </source>
</evidence>
<proteinExistence type="inferred from homology"/>
<dbReference type="FunFam" id="1.20.140.100:FF:000004">
    <property type="entry name" value="Dynein axonemal heavy chain 6"/>
    <property type="match status" value="1"/>
</dbReference>
<dbReference type="Gene3D" id="1.10.287.2620">
    <property type="match status" value="1"/>
</dbReference>
<evidence type="ECO:0000256" key="13">
    <source>
        <dbReference type="ARBA" id="ARBA00023175"/>
    </source>
</evidence>
<comment type="similarity">
    <text evidence="3">Belongs to the dynein heavy chain family.</text>
</comment>
<dbReference type="Pfam" id="PF12780">
    <property type="entry name" value="AAA_8"/>
    <property type="match status" value="1"/>
</dbReference>
<dbReference type="FunFam" id="1.10.287.2620:FF:000002">
    <property type="entry name" value="Dynein heavy chain 2, axonemal"/>
    <property type="match status" value="1"/>
</dbReference>
<keyword evidence="4" id="KW-0963">Cytoplasm</keyword>
<dbReference type="GO" id="GO:0007018">
    <property type="term" value="P:microtubule-based movement"/>
    <property type="evidence" value="ECO:0007669"/>
    <property type="project" value="InterPro"/>
</dbReference>
<keyword evidence="12" id="KW-0969">Cilium</keyword>
<dbReference type="InterPro" id="IPR035706">
    <property type="entry name" value="AAA_9"/>
</dbReference>
<dbReference type="Pfam" id="PF12781">
    <property type="entry name" value="AAA_9"/>
    <property type="match status" value="1"/>
</dbReference>
<evidence type="ECO:0000313" key="27">
    <source>
        <dbReference type="Proteomes" id="UP000663829"/>
    </source>
</evidence>
<feature type="region of interest" description="Disordered" evidence="17">
    <location>
        <begin position="298"/>
        <end position="322"/>
    </location>
</feature>
<feature type="domain" description="Dynein heavy chain AAA module D4" evidence="21">
    <location>
        <begin position="2517"/>
        <end position="2778"/>
    </location>
</feature>
<dbReference type="FunFam" id="3.40.50.300:FF:001328">
    <property type="entry name" value="Dynein heavy chain 6, axonemal"/>
    <property type="match status" value="1"/>
</dbReference>
<dbReference type="InterPro" id="IPR041466">
    <property type="entry name" value="Dynein_AAA5_ext"/>
</dbReference>
<dbReference type="Gene3D" id="3.20.180.20">
    <property type="entry name" value="Dynein heavy chain, N-terminal domain 2"/>
    <property type="match status" value="1"/>
</dbReference>
<comment type="caution">
    <text evidence="25">The sequence shown here is derived from an EMBL/GenBank/DDBJ whole genome shotgun (WGS) entry which is preliminary data.</text>
</comment>
<dbReference type="Gene3D" id="1.10.8.1220">
    <property type="match status" value="1"/>
</dbReference>
<dbReference type="Pfam" id="PF12775">
    <property type="entry name" value="AAA_7"/>
    <property type="match status" value="1"/>
</dbReference>
<evidence type="ECO:0000256" key="9">
    <source>
        <dbReference type="ARBA" id="ARBA00022846"/>
    </source>
</evidence>
<name>A0A813TRM1_9BILA</name>
<dbReference type="InterPro" id="IPR054354">
    <property type="entry name" value="DYNC2H1-like_lid"/>
</dbReference>
<evidence type="ECO:0000256" key="8">
    <source>
        <dbReference type="ARBA" id="ARBA00022840"/>
    </source>
</evidence>
<sequence>LIILRNLQLMPQQDDLPRSNTRSRLSGRSSRLRSSGANGVNGHVHENGQPSLDARQRGYYSELATVNPELEFDLSRSAPTVQDDLLRETFRVSNTARASIFQLYGNDIQQYLQKQDEFTTELKRSQLYSERAVEPKVFLPFYNAPYTLPRKVEIERRKRLYLSLDVETLLQERGIITSELMPKYIPADKVVTLNLPNQDPAPFAPLLPLHYFDDTDYDIWTPESWLSLARDEKTGLQKPLPGVALLPNVSSSNLLNVKDPNLQYSWKNVSVYAYDNETNMWLVQRDDEEHNVFDMYRPAKKSRKQEENGDSKTNGHMNGEKDHYNDINRERYWIPRIQLHFLAEDPRKFADRVAKAFQDRKRAEAELRTSLYIDCMPMDGIGKLDDERVKRIQEFAKTNMIAKTFKDEYTGPIVEEVNVDYARTMNSMIFEEVTQADPVSFAFVTLPQKSKRRVPKTGCVDIPEYSFNEVFDQFKFISLLTSKPAIDALKLVRTECDYVINNLSLLQKNIPKHIKLDEFEAMQLNQTSTTHMYLTDTWKNNLRQGIKTKFIDVGRGWYNINESDYHIYKVSKLKKFIERVKYMMQDTLRFLVQDSCQNYVKMLTEACTPIMGLNENFEWSKNDLINSPYKPPKNPLFHLDLTIDQVGPRYITPYESFPNIIIGAFERAITQTQAIPQIEKDVMENIFWGGETMRLESVALQEEKVMEWKETLQKSIEQSLIPLRAYADAYEPYVALMNLNIDQYIKDFEKTEKSIEEVRNEILMHIKEKDKLEKNIPVSVVIGPYYVFAQKLREALSTKRKTLVEALLISQARKARIKTEELNDSFRDVQRKLYEKANTAEDLAEHREWMKSVPELLDDKKDDMQKILDEFGLLDEFHCNLSNEDFSFKYGLIAWPWKIRTFLEQIEEQHKEDEERFKKLQVQDTAALNDKMDQLTMSVAGLSGHTSIERAHEVANECRKLNKALKECQESAATFNNRERLLGLPVTNYEKLNKLIKDFEPFRVLWSTASDWMNDPIISVNAEDIEKNVTEMYKNMHKSIKIFQDNEGIQQIALTVKSDIEDFKPKIPLIQALRNPGMRNRHWEELSELVNMPIRPKKELTFSKCLDMGLQKHIESISKVAEKAGKEYSIEQQLDKMENDWKSVKFEVLPYKTTGTFIIKTSEEISQMLDDHIVATQSMSFSPFKKAFEERIAAWENKLKITQEVLDEWLACQRSWLYLEPIFSSEDIIRQLPVESKRYQTMERIWRKVMKQAKDNPEVITLCPESRLRDNLREANKLLEQVQKGLSEYLETKRMAFPRFYFLSDDELLQILSQTKDPKAVQPHLRKCFENINKVHFEDDMRISKMYSAENEEVEFRKEIYPVGNVEDWMSEIERIMRETLRQIIRDSLQDYLTRPRKKWVQYWPGQVVIAGSQVYWTKQVSEALERKDIRIYHEQQLRELDELRELVRSDLTDNARETLKALIVIEVHARDVVINLLEEKVQNVNDFEWISQLRYYWTDDHLYIRAVNAEFRYGYEYLGNTPRLVITPLTDRCYLTLTGALHLKFGGAPAGPAGTGKTETTKDLAKAMAVQCVVFNCSDQLDFMAMGKFFKGLASSGAWACFDEFNRIDIEVLSVVAQQITVIQQAQFQRAERFMFEGVEIVLKQSCAVFITMNPGYAGRTELPDNLKALFRPVAMMVPDYALIAENSLFSFGFSDAKALAKKIVQTFKLSSEQLSAQDHYDFGMRAVKSVISAAGNLKRQYATMNEELICLRAIRDVNVPKFLQDDLKLFTGIVSDLFPKIKEEPIDYDILEEGLSFACKQLNLKDVPGFVLKCIQLFETTIVRHGLMLVGPTGSGKTKAYESLQIAMTHLKGKISPAGSPFKPVHTSVLNPKSITMGQLYGQFDELTHEWTDGILSTLMRLGVAAENDDKRWYLFDGPVDAVWIENMNTVLDDNKKLCLSSGEIIKMTDAMTMMFEVADLSQASPATVSRCGMVYLEPSILGLQPFVECWLRKLPDPVFKYYDQLNKLFETYLEPSIKFIRKNVKEIIPTYDSNLTFSLLKMLDCFVQPFRPRESDKPATTEALERLNEFIESWFLFSLIWSVGATCDNDGRRKFSEWLRKKFEHETIKLPIPNEGLVYDYVLDDGGIFSSGEEGKSEEEEDASKKRQIRWRHWLQGLPPYQIAPDAKYSDILVPTIDNVRNAYVTEMLLRMDKPVLCVGPTGTSKTLTVVDKLMRSMPKEFSPEFIVFSAKTNVNQTQDLIDSKLDKRRRGIFGPPLGKVFIFFIDDLNMPALETYGSQPPIELIRQYMDFKGWYDRKVVGEFRNLVDINFICAMGPPGGGRNPVSPRLTRHFNFLSFTELENDSMLKIFSTIFDWWTKASDISQANSEKLILTSIQVYKTVCTQLLPTPNKSHYTFNLRDLSKVFQGMLMVEAKKIDVQKLLRLWYHENCRVFQDRLINDEDRGWFRNLLGERIKTDFELESESLIQEPVIFGDFLSHGGEKAYQEITDVALMKKRLDEYLEEYNQVNVAKMNLVLFMDAMRHVAKITRIIRQPLGNALLLGVGGSGRQSLTKLAAFIAEYELRSIQLSKSYGLAEWKEDLKKFMLHAGLRNTPTVFLFSDTQIKSESFLEDLNNILNSGDVPNIYVLDELEQIFTAMKPIVSEAGLQPTKTNLYSAYTKRVRQNLHTVVCMSPMGEVFRARLRQFPALVNCCTIDWFSEWPKDALESVAETYLNNMPTLDASDEIVGGLVKLCQEIHQTVALMTKKYRDELSRHNYVTPTSYLELLNIFSKIFGKKKDELVLAKKRTKTGLDKLLATEKDVSKLRIELNEMLPLLDQAVNETNDTMAKIADDTASTEVIKRKVQTEEEQVKKKVIETKAIAAEAQDRLNEAMPALEAALQSLEVLSKNDINEVRAMQRPPAGVRLTMEAVCILKQVEPIKEPVPGQPGKKQDNFWDPGRQLLSDPGKFLESLRNYDKENIPEPVIQKLQKYIDNAEFDPIKIEKASKACKSICQWCRAMYTFYMINKEVLPKKEAKEMAEKELEVIREILAQKISELKKLEDGLRTLQVKYEDAVRKKNEYENKVEECNGRIIRAERLITGLGDEKIRWQENVAQLDDYLANVIGDVLVASGFVAYLGPFTTEYRDNMVKEWITKLSAYQIPHSANPEVIRVLGDAVKIRNWQLAGLPKDNLSVQNGVIVQYSNRWSLFIDPQGQANKWIKNMEKNTGLDVMKLSDRDYLRTLENSIRFGKPCLLENVGTDLDPALEPVLLRQTYRQSGSTVIKLGDAIIPYHDDFRFYITTKLPNPHYTPEVSVKVTMVNFTLSPSGLEDQMLARVVAEERPDLEEMKNTLIVSNATMRNELKALEDTILEKLSTSENPVDDIELINALEASKAKSTEIKVKMQAAEQTEKDIDATRSEYVPVAVNTQILFFCVSDLANVDPMYQYSLEWFTNIFLSSVQSAPRADVLDKRIKNINEYFTFNLYCNVCRSLFEKHKLLFAFLLTVRILMNQQRIQMFSYVLACLCEKTYNRCC</sequence>
<evidence type="ECO:0000256" key="7">
    <source>
        <dbReference type="ARBA" id="ARBA00022741"/>
    </source>
</evidence>
<evidence type="ECO:0000256" key="6">
    <source>
        <dbReference type="ARBA" id="ARBA00022737"/>
    </source>
</evidence>
<dbReference type="Pfam" id="PF22597">
    <property type="entry name" value="DYN_lid"/>
    <property type="match status" value="1"/>
</dbReference>
<dbReference type="InterPro" id="IPR024317">
    <property type="entry name" value="Dynein_heavy_chain_D4_dom"/>
</dbReference>
<keyword evidence="6" id="KW-0677">Repeat</keyword>
<dbReference type="Pfam" id="PF08393">
    <property type="entry name" value="DHC_N2"/>
    <property type="match status" value="1"/>
</dbReference>
<feature type="compositionally biased region" description="Low complexity" evidence="17">
    <location>
        <begin position="22"/>
        <end position="36"/>
    </location>
</feature>
<feature type="domain" description="Dynein heavy chain hydrolytic ATP-binding dynein motor region" evidence="19">
    <location>
        <begin position="1514"/>
        <end position="1840"/>
    </location>
</feature>
<dbReference type="InterPro" id="IPR013602">
    <property type="entry name" value="Dynein_heavy_linker"/>
</dbReference>
<evidence type="ECO:0000256" key="1">
    <source>
        <dbReference type="ARBA" id="ARBA00004230"/>
    </source>
</evidence>
<dbReference type="Gene3D" id="1.10.8.710">
    <property type="match status" value="1"/>
</dbReference>
<gene>
    <name evidence="25" type="ORF">GPM918_LOCUS4307</name>
    <name evidence="26" type="ORF">SRO942_LOCUS4308</name>
</gene>
<dbReference type="PANTHER" id="PTHR22878">
    <property type="entry name" value="DYNEIN HEAVY CHAIN 6, AXONEMAL-LIKE-RELATED"/>
    <property type="match status" value="1"/>
</dbReference>
<dbReference type="FunFam" id="1.20.58.1120:FF:000005">
    <property type="entry name" value="Dynein, axonemal, heavy chain 12"/>
    <property type="match status" value="1"/>
</dbReference>
<evidence type="ECO:0000256" key="14">
    <source>
        <dbReference type="ARBA" id="ARBA00023212"/>
    </source>
</evidence>
<dbReference type="GO" id="GO:0031514">
    <property type="term" value="C:motile cilium"/>
    <property type="evidence" value="ECO:0007669"/>
    <property type="project" value="UniProtKB-SubCell"/>
</dbReference>
<dbReference type="InterPro" id="IPR042228">
    <property type="entry name" value="Dynein_linker_3"/>
</dbReference>
<evidence type="ECO:0000259" key="23">
    <source>
        <dbReference type="Pfam" id="PF17852"/>
    </source>
</evidence>
<feature type="domain" description="Dynein heavy chain AAA 5 extension" evidence="23">
    <location>
        <begin position="2008"/>
        <end position="2128"/>
    </location>
</feature>
<keyword evidence="13" id="KW-0505">Motor protein</keyword>
<dbReference type="FunFam" id="3.20.180.20:FF:000003">
    <property type="entry name" value="Dynein heavy chain 12, axonemal"/>
    <property type="match status" value="1"/>
</dbReference>
<evidence type="ECO:0000259" key="24">
    <source>
        <dbReference type="Pfam" id="PF22597"/>
    </source>
</evidence>
<dbReference type="InterPro" id="IPR042222">
    <property type="entry name" value="Dynein_2_N"/>
</dbReference>
<keyword evidence="14" id="KW-0206">Cytoskeleton</keyword>
<dbReference type="FunFam" id="1.20.920.20:FF:000006">
    <property type="entry name" value="Dynein, axonemal, heavy chain 6"/>
    <property type="match status" value="1"/>
</dbReference>
<feature type="domain" description="Dynein heavy chain coiled coil stalk" evidence="20">
    <location>
        <begin position="2792"/>
        <end position="3139"/>
    </location>
</feature>
<dbReference type="SUPFAM" id="SSF52540">
    <property type="entry name" value="P-loop containing nucleoside triphosphate hydrolases"/>
    <property type="match status" value="4"/>
</dbReference>
<keyword evidence="15" id="KW-0966">Cell projection</keyword>
<dbReference type="Pfam" id="PF12774">
    <property type="entry name" value="AAA_6"/>
    <property type="match status" value="1"/>
</dbReference>
<evidence type="ECO:0000313" key="25">
    <source>
        <dbReference type="EMBL" id="CAF0816356.1"/>
    </source>
</evidence>
<dbReference type="Gene3D" id="1.20.140.100">
    <property type="entry name" value="Dynein heavy chain, N-terminal domain 2"/>
    <property type="match status" value="1"/>
</dbReference>
<dbReference type="Gene3D" id="6.10.140.1060">
    <property type="match status" value="1"/>
</dbReference>
<dbReference type="InterPro" id="IPR026983">
    <property type="entry name" value="DHC"/>
</dbReference>
<accession>A0A813TRM1</accession>
<dbReference type="Gene3D" id="3.40.50.300">
    <property type="entry name" value="P-loop containing nucleotide triphosphate hydrolases"/>
    <property type="match status" value="4"/>
</dbReference>
<dbReference type="EMBL" id="CAJNOQ010000574">
    <property type="protein sequence ID" value="CAF0816356.1"/>
    <property type="molecule type" value="Genomic_DNA"/>
</dbReference>
<feature type="non-terminal residue" evidence="25">
    <location>
        <position position="3520"/>
    </location>
</feature>
<keyword evidence="9" id="KW-0282">Flagellum</keyword>
<evidence type="ECO:0000256" key="3">
    <source>
        <dbReference type="ARBA" id="ARBA00008887"/>
    </source>
</evidence>
<reference evidence="25" key="1">
    <citation type="submission" date="2021-02" db="EMBL/GenBank/DDBJ databases">
        <authorList>
            <person name="Nowell W R."/>
        </authorList>
    </citation>
    <scope>NUCLEOTIDE SEQUENCE</scope>
</reference>
<dbReference type="GO" id="GO:0005874">
    <property type="term" value="C:microtubule"/>
    <property type="evidence" value="ECO:0007669"/>
    <property type="project" value="UniProtKB-KW"/>
</dbReference>
<dbReference type="FunFam" id="1.20.920.30:FF:000005">
    <property type="entry name" value="Dynein, axonemal, heavy chain 2"/>
    <property type="match status" value="1"/>
</dbReference>
<evidence type="ECO:0000256" key="17">
    <source>
        <dbReference type="SAM" id="MobiDB-lite"/>
    </source>
</evidence>
<dbReference type="Gene3D" id="1.20.58.1120">
    <property type="match status" value="1"/>
</dbReference>
<dbReference type="Gene3D" id="1.20.920.30">
    <property type="match status" value="1"/>
</dbReference>
<evidence type="ECO:0000256" key="16">
    <source>
        <dbReference type="SAM" id="Coils"/>
    </source>
</evidence>
<feature type="region of interest" description="Disordered" evidence="17">
    <location>
        <begin position="13"/>
        <end position="54"/>
    </location>
</feature>
<evidence type="ECO:0000256" key="15">
    <source>
        <dbReference type="ARBA" id="ARBA00023273"/>
    </source>
</evidence>
<feature type="coiled-coil region" evidence="16">
    <location>
        <begin position="1265"/>
        <end position="1292"/>
    </location>
</feature>
<evidence type="ECO:0000256" key="5">
    <source>
        <dbReference type="ARBA" id="ARBA00022701"/>
    </source>
</evidence>
<keyword evidence="10" id="KW-0243">Dynein</keyword>
<dbReference type="GO" id="GO:0051959">
    <property type="term" value="F:dynein light intermediate chain binding"/>
    <property type="evidence" value="ECO:0007669"/>
    <property type="project" value="InterPro"/>
</dbReference>
<dbReference type="Gene3D" id="1.10.472.130">
    <property type="match status" value="1"/>
</dbReference>
<evidence type="ECO:0000259" key="22">
    <source>
        <dbReference type="Pfam" id="PF12781"/>
    </source>
</evidence>
<dbReference type="GO" id="GO:0005858">
    <property type="term" value="C:axonemal dynein complex"/>
    <property type="evidence" value="ECO:0007669"/>
    <property type="project" value="UniProtKB-ARBA"/>
</dbReference>
<feature type="coiled-coil region" evidence="16">
    <location>
        <begin position="3018"/>
        <end position="3084"/>
    </location>
</feature>
<keyword evidence="8" id="KW-0067">ATP-binding</keyword>
<organism evidence="25 27">
    <name type="scientific">Didymodactylos carnosus</name>
    <dbReference type="NCBI Taxonomy" id="1234261"/>
    <lineage>
        <taxon>Eukaryota</taxon>
        <taxon>Metazoa</taxon>
        <taxon>Spiralia</taxon>
        <taxon>Gnathifera</taxon>
        <taxon>Rotifera</taxon>
        <taxon>Eurotatoria</taxon>
        <taxon>Bdelloidea</taxon>
        <taxon>Philodinida</taxon>
        <taxon>Philodinidae</taxon>
        <taxon>Didymodactylos</taxon>
    </lineage>
</organism>
<dbReference type="Pfam" id="PF12777">
    <property type="entry name" value="MT"/>
    <property type="match status" value="1"/>
</dbReference>
<keyword evidence="5" id="KW-0493">Microtubule</keyword>
<dbReference type="Gene3D" id="1.20.920.20">
    <property type="match status" value="1"/>
</dbReference>
<evidence type="ECO:0000256" key="11">
    <source>
        <dbReference type="ARBA" id="ARBA00023054"/>
    </source>
</evidence>
<dbReference type="GO" id="GO:0005524">
    <property type="term" value="F:ATP binding"/>
    <property type="evidence" value="ECO:0007669"/>
    <property type="project" value="UniProtKB-KW"/>
</dbReference>
<dbReference type="Pfam" id="PF17852">
    <property type="entry name" value="Dynein_AAA_lid"/>
    <property type="match status" value="1"/>
</dbReference>
<keyword evidence="7" id="KW-0547">Nucleotide-binding</keyword>
<evidence type="ECO:0000256" key="10">
    <source>
        <dbReference type="ARBA" id="ARBA00023017"/>
    </source>
</evidence>
<evidence type="ECO:0008006" key="28">
    <source>
        <dbReference type="Google" id="ProtNLM"/>
    </source>
</evidence>
<feature type="domain" description="Dynein heavy chain linker" evidence="18">
    <location>
        <begin position="992"/>
        <end position="1387"/>
    </location>
</feature>
<dbReference type="FunFam" id="1.10.472.130:FF:000006">
    <property type="entry name" value="Dynein axonemal heavy chain 1"/>
    <property type="match status" value="1"/>
</dbReference>
<dbReference type="InterPro" id="IPR035699">
    <property type="entry name" value="AAA_6"/>
</dbReference>
<keyword evidence="11 16" id="KW-0175">Coiled coil</keyword>
<protein>
    <recommendedName>
        <fullName evidence="28">Dynein heavy chain 1, axonemal</fullName>
    </recommendedName>
</protein>
<feature type="domain" description="Dynein 2 heavy chain 1 cytoplasmic ATPase lid" evidence="24">
    <location>
        <begin position="2369"/>
        <end position="2448"/>
    </location>
</feature>
<evidence type="ECO:0000259" key="18">
    <source>
        <dbReference type="Pfam" id="PF08393"/>
    </source>
</evidence>
<dbReference type="FunFam" id="3.40.50.300:FF:002141">
    <property type="entry name" value="Dynein heavy chain"/>
    <property type="match status" value="1"/>
</dbReference>
<dbReference type="FunFam" id="1.10.8.1220:FF:000001">
    <property type="entry name" value="Dynein axonemal heavy chain 5"/>
    <property type="match status" value="1"/>
</dbReference>
<dbReference type="GO" id="GO:0045505">
    <property type="term" value="F:dynein intermediate chain binding"/>
    <property type="evidence" value="ECO:0007669"/>
    <property type="project" value="InterPro"/>
</dbReference>